<dbReference type="STRING" id="1433287.X808_5430"/>
<sequence>MEIKSYFFDTDRKNKFIDVQSGQISSKICKKQAKVDRLLIREKSGKRKFFLSILPL</sequence>
<dbReference type="PATRIC" id="fig|1433287.3.peg.540"/>
<accession>W0Q933</accession>
<proteinExistence type="predicted"/>
<dbReference type="HOGENOM" id="CLU_3008975_0_0_6"/>
<reference evidence="1 2" key="1">
    <citation type="submission" date="2013-12" db="EMBL/GenBank/DDBJ databases">
        <title>Annotation of the Mannheimia varigena USDA-ARS-USMARC-1296 complete genome.</title>
        <authorList>
            <person name="Harhay G.P."/>
            <person name="Clawson M.L."/>
            <person name="Murray R.W."/>
            <person name="Lubbers B.V."/>
            <person name="Heaton M.P."/>
            <person name="Chitko-Mckown C.G."/>
            <person name="Harhay D.M."/>
            <person name="Smith T.P.L."/>
        </authorList>
    </citation>
    <scope>NUCLEOTIDE SEQUENCE [LARGE SCALE GENOMIC DNA]</scope>
    <source>
        <strain evidence="1 2">USDA-ARS-USMARC-1296</strain>
    </source>
</reference>
<keyword evidence="2" id="KW-1185">Reference proteome</keyword>
<protein>
    <submittedName>
        <fullName evidence="1">Uncharacterized protein</fullName>
    </submittedName>
</protein>
<dbReference type="AlphaFoldDB" id="W0Q933"/>
<evidence type="ECO:0000313" key="2">
    <source>
        <dbReference type="Proteomes" id="UP000066995"/>
    </source>
</evidence>
<organism evidence="1 2">
    <name type="scientific">Mannheimia varigena USDA-ARS-USMARC-1296</name>
    <dbReference type="NCBI Taxonomy" id="1433287"/>
    <lineage>
        <taxon>Bacteria</taxon>
        <taxon>Pseudomonadati</taxon>
        <taxon>Pseudomonadota</taxon>
        <taxon>Gammaproteobacteria</taxon>
        <taxon>Pasteurellales</taxon>
        <taxon>Pasteurellaceae</taxon>
        <taxon>Mannheimia</taxon>
    </lineage>
</organism>
<name>W0Q933_9PAST</name>
<dbReference type="KEGG" id="mvi:X808_5430"/>
<evidence type="ECO:0000313" key="1">
    <source>
        <dbReference type="EMBL" id="AHG75066.1"/>
    </source>
</evidence>
<dbReference type="Proteomes" id="UP000066995">
    <property type="component" value="Chromosome"/>
</dbReference>
<dbReference type="EMBL" id="CP006943">
    <property type="protein sequence ID" value="AHG75066.1"/>
    <property type="molecule type" value="Genomic_DNA"/>
</dbReference>
<gene>
    <name evidence="1" type="ORF">X808_5430</name>
</gene>